<evidence type="ECO:0000313" key="2">
    <source>
        <dbReference type="EMBL" id="NYD90123.1"/>
    </source>
</evidence>
<name>A0A7Y9K0R1_9SPHN</name>
<organism evidence="2 3">
    <name type="scientific">Sphingomonas melonis</name>
    <dbReference type="NCBI Taxonomy" id="152682"/>
    <lineage>
        <taxon>Bacteria</taxon>
        <taxon>Pseudomonadati</taxon>
        <taxon>Pseudomonadota</taxon>
        <taxon>Alphaproteobacteria</taxon>
        <taxon>Sphingomonadales</taxon>
        <taxon>Sphingomonadaceae</taxon>
        <taxon>Sphingomonas</taxon>
    </lineage>
</organism>
<reference evidence="2 3" key="2">
    <citation type="submission" date="2020-08" db="EMBL/GenBank/DDBJ databases">
        <title>The Agave Microbiome: Exploring the role of microbial communities in plant adaptations to desert environments.</title>
        <authorList>
            <person name="Partida-Martinez L.P."/>
        </authorList>
    </citation>
    <scope>NUCLEOTIDE SEQUENCE [LARGE SCALE GENOMIC DNA]</scope>
    <source>
        <strain evidence="2 3">AS2.3</strain>
    </source>
</reference>
<evidence type="ECO:0008006" key="4">
    <source>
        <dbReference type="Google" id="ProtNLM"/>
    </source>
</evidence>
<dbReference type="RefSeq" id="WP_179508583.1">
    <property type="nucleotide sequence ID" value="NZ_JACCBY010000002.1"/>
</dbReference>
<dbReference type="InterPro" id="IPR021236">
    <property type="entry name" value="Uncharacterised_YfdX"/>
</dbReference>
<dbReference type="Pfam" id="PF10938">
    <property type="entry name" value="YfdX"/>
    <property type="match status" value="1"/>
</dbReference>
<reference evidence="2 3" key="1">
    <citation type="submission" date="2020-07" db="EMBL/GenBank/DDBJ databases">
        <authorList>
            <person name="Partida-Martinez L."/>
            <person name="Huntemann M."/>
            <person name="Clum A."/>
            <person name="Wang J."/>
            <person name="Palaniappan K."/>
            <person name="Ritter S."/>
            <person name="Chen I.-M."/>
            <person name="Stamatis D."/>
            <person name="Reddy T."/>
            <person name="O'Malley R."/>
            <person name="Daum C."/>
            <person name="Shapiro N."/>
            <person name="Ivanova N."/>
            <person name="Kyrpides N."/>
            <person name="Woyke T."/>
        </authorList>
    </citation>
    <scope>NUCLEOTIDE SEQUENCE [LARGE SCALE GENOMIC DNA]</scope>
    <source>
        <strain evidence="2 3">AS2.3</strain>
    </source>
</reference>
<feature type="signal peptide" evidence="1">
    <location>
        <begin position="1"/>
        <end position="23"/>
    </location>
</feature>
<evidence type="ECO:0000256" key="1">
    <source>
        <dbReference type="SAM" id="SignalP"/>
    </source>
</evidence>
<keyword evidence="3" id="KW-1185">Reference proteome</keyword>
<protein>
    <recommendedName>
        <fullName evidence="4">YfdX family protein</fullName>
    </recommendedName>
</protein>
<accession>A0A7Y9K0R1</accession>
<evidence type="ECO:0000313" key="3">
    <source>
        <dbReference type="Proteomes" id="UP000517753"/>
    </source>
</evidence>
<dbReference type="AlphaFoldDB" id="A0A7Y9K0R1"/>
<dbReference type="Proteomes" id="UP000517753">
    <property type="component" value="Unassembled WGS sequence"/>
</dbReference>
<dbReference type="PROSITE" id="PS51257">
    <property type="entry name" value="PROKAR_LIPOPROTEIN"/>
    <property type="match status" value="1"/>
</dbReference>
<dbReference type="EMBL" id="JACCBY010000002">
    <property type="protein sequence ID" value="NYD90123.1"/>
    <property type="molecule type" value="Genomic_DNA"/>
</dbReference>
<sequence length="299" mass="31450">MKRTLLATTASSLLLLAACSKEAPSNTVAENATTPPAAAATPVTPSTDRRTLIQDAVAALQQTENALAALDRKDGKAATAALEAATGKLEIVLARNPHLALAPVDVTVITHDVLASVDAVETLRKSAKAALDDGRIQEARHLIDGLASESVVRVSNIPLATYPAAIKSAAALVAQNRLDAAKTVLETALGTIVVEDVIHPLPLTRASVAIEEARTLAAKANRSAADDARIQRLLATAREQLRLGQALGYATKDQMKDLLKTVDDIEDSTKNKGAGTNVFDKIRNLFKQANEASQPPRKS</sequence>
<feature type="chain" id="PRO_5031449277" description="YfdX family protein" evidence="1">
    <location>
        <begin position="24"/>
        <end position="299"/>
    </location>
</feature>
<proteinExistence type="predicted"/>
<comment type="caution">
    <text evidence="2">The sequence shown here is derived from an EMBL/GenBank/DDBJ whole genome shotgun (WGS) entry which is preliminary data.</text>
</comment>
<keyword evidence="1" id="KW-0732">Signal</keyword>
<gene>
    <name evidence="2" type="ORF">HD841_001903</name>
</gene>